<sequence>MPVAWMEFNDNDRVDRSYLPYKSAREYQDRGMAKWMGFFLSEHNSALKQAQTVSRESPMMAESDKLLALTQLFLSQQLAELSTVDPLMHYQGRVSDYNDQSIYFTTKEGIKYIPLQQIRSLTLLEEFDDD</sequence>
<evidence type="ECO:0000313" key="1">
    <source>
        <dbReference type="EMBL" id="SEP62201.1"/>
    </source>
</evidence>
<proteinExistence type="predicted"/>
<gene>
    <name evidence="1" type="ORF">SAMN04488558_101215</name>
</gene>
<evidence type="ECO:0008006" key="3">
    <source>
        <dbReference type="Google" id="ProtNLM"/>
    </source>
</evidence>
<keyword evidence="2" id="KW-1185">Reference proteome</keyword>
<dbReference type="STRING" id="89093.SAMN04488558_101215"/>
<dbReference type="AlphaFoldDB" id="A0A1H8ZCW3"/>
<name>A0A1H8ZCW3_9LACT</name>
<dbReference type="EMBL" id="FOEN01000001">
    <property type="protein sequence ID" value="SEP62201.1"/>
    <property type="molecule type" value="Genomic_DNA"/>
</dbReference>
<evidence type="ECO:0000313" key="2">
    <source>
        <dbReference type="Proteomes" id="UP000198833"/>
    </source>
</evidence>
<protein>
    <recommendedName>
        <fullName evidence="3">YolD-like protein</fullName>
    </recommendedName>
</protein>
<dbReference type="Proteomes" id="UP000198833">
    <property type="component" value="Unassembled WGS sequence"/>
</dbReference>
<reference evidence="1 2" key="1">
    <citation type="submission" date="2016-10" db="EMBL/GenBank/DDBJ databases">
        <authorList>
            <person name="de Groot N.N."/>
        </authorList>
    </citation>
    <scope>NUCLEOTIDE SEQUENCE [LARGE SCALE GENOMIC DNA]</scope>
    <source>
        <strain evidence="1 2">DSM 15695</strain>
    </source>
</reference>
<organism evidence="1 2">
    <name type="scientific">Ignavigranum ruoffiae</name>
    <dbReference type="NCBI Taxonomy" id="89093"/>
    <lineage>
        <taxon>Bacteria</taxon>
        <taxon>Bacillati</taxon>
        <taxon>Bacillota</taxon>
        <taxon>Bacilli</taxon>
        <taxon>Lactobacillales</taxon>
        <taxon>Aerococcaceae</taxon>
        <taxon>Ignavigranum</taxon>
    </lineage>
</organism>
<accession>A0A1H8ZCW3</accession>